<keyword evidence="4" id="KW-1185">Reference proteome</keyword>
<dbReference type="AlphaFoldDB" id="A0A2R6NW57"/>
<dbReference type="Proteomes" id="UP000186601">
    <property type="component" value="Unassembled WGS sequence"/>
</dbReference>
<evidence type="ECO:0000256" key="2">
    <source>
        <dbReference type="SAM" id="SignalP"/>
    </source>
</evidence>
<dbReference type="EMBL" id="MLYV02000759">
    <property type="protein sequence ID" value="PSR78086.1"/>
    <property type="molecule type" value="Genomic_DNA"/>
</dbReference>
<feature type="signal peptide" evidence="2">
    <location>
        <begin position="1"/>
        <end position="32"/>
    </location>
</feature>
<protein>
    <submittedName>
        <fullName evidence="3">Uncharacterized protein</fullName>
    </submittedName>
</protein>
<evidence type="ECO:0000313" key="4">
    <source>
        <dbReference type="Proteomes" id="UP000186601"/>
    </source>
</evidence>
<proteinExistence type="predicted"/>
<keyword evidence="2" id="KW-0732">Signal</keyword>
<dbReference type="OrthoDB" id="10661641at2759"/>
<comment type="caution">
    <text evidence="3">The sequence shown here is derived from an EMBL/GenBank/DDBJ whole genome shotgun (WGS) entry which is preliminary data.</text>
</comment>
<name>A0A2R6NW57_9APHY</name>
<evidence type="ECO:0000256" key="1">
    <source>
        <dbReference type="SAM" id="MobiDB-lite"/>
    </source>
</evidence>
<gene>
    <name evidence="3" type="ORF">PHLCEN_2v7580</name>
</gene>
<evidence type="ECO:0000313" key="3">
    <source>
        <dbReference type="EMBL" id="PSR78086.1"/>
    </source>
</evidence>
<reference evidence="3 4" key="1">
    <citation type="submission" date="2018-02" db="EMBL/GenBank/DDBJ databases">
        <title>Genome sequence of the basidiomycete white-rot fungus Phlebia centrifuga.</title>
        <authorList>
            <person name="Granchi Z."/>
            <person name="Peng M."/>
            <person name="de Vries R.P."/>
            <person name="Hilden K."/>
            <person name="Makela M.R."/>
            <person name="Grigoriev I."/>
            <person name="Riley R."/>
        </authorList>
    </citation>
    <scope>NUCLEOTIDE SEQUENCE [LARGE SCALE GENOMIC DNA]</scope>
    <source>
        <strain evidence="3 4">FBCC195</strain>
    </source>
</reference>
<feature type="chain" id="PRO_5015332275" evidence="2">
    <location>
        <begin position="33"/>
        <end position="323"/>
    </location>
</feature>
<sequence>MTSGWVNSVTAVLAMHIAQVLILLKRAEHVWFEHDYYHPYDSVLNFTALRKSAGMKRFFSIYPQARINWQLPQSDRIPDEVLSDKKGKGDGKNVDSAAKSIGQLALTQTTADAGPSTAPEPMPRRTVTTRSMSGHIPPPSLTRPPDSTASAATEEDQTRYPDFAFMMTTGAGRPSERESVHSLWEVKRPPQHTTSRSNFEEIEGELELEYPLHVLQVTEQAACAFGRYEHQRTITVFIVLGYWIKVLRFLRNKMPTREQLDEAHEVSQKEAFKLLNPYFTGTSFFPLLEGDEDYSRRFKSQWTRAFNAVNADIKRANAQNARQ</sequence>
<feature type="region of interest" description="Disordered" evidence="1">
    <location>
        <begin position="105"/>
        <end position="159"/>
    </location>
</feature>
<accession>A0A2R6NW57</accession>
<organism evidence="3 4">
    <name type="scientific">Hermanssonia centrifuga</name>
    <dbReference type="NCBI Taxonomy" id="98765"/>
    <lineage>
        <taxon>Eukaryota</taxon>
        <taxon>Fungi</taxon>
        <taxon>Dikarya</taxon>
        <taxon>Basidiomycota</taxon>
        <taxon>Agaricomycotina</taxon>
        <taxon>Agaricomycetes</taxon>
        <taxon>Polyporales</taxon>
        <taxon>Meruliaceae</taxon>
        <taxon>Hermanssonia</taxon>
    </lineage>
</organism>